<keyword evidence="8" id="KW-1133">Transmembrane helix</keyword>
<dbReference type="STRING" id="649639.Bcell_3995"/>
<accession>E6TWG3</accession>
<feature type="compositionally biased region" description="Basic and acidic residues" evidence="7">
    <location>
        <begin position="565"/>
        <end position="574"/>
    </location>
</feature>
<feature type="coiled-coil region" evidence="6">
    <location>
        <begin position="689"/>
        <end position="739"/>
    </location>
</feature>
<name>E6TWG3_EVAC2</name>
<feature type="compositionally biased region" description="Basic and acidic residues" evidence="7">
    <location>
        <begin position="645"/>
        <end position="654"/>
    </location>
</feature>
<feature type="region of interest" description="Disordered" evidence="7">
    <location>
        <begin position="630"/>
        <end position="655"/>
    </location>
</feature>
<dbReference type="HOGENOM" id="CLU_243488_0_0_9"/>
<keyword evidence="2" id="KW-0134">Cell wall</keyword>
<comment type="subcellular location">
    <subcellularLocation>
        <location evidence="1">Secreted</location>
        <location evidence="1">Cell wall</location>
        <topology evidence="1">Peptidoglycan-anchor</topology>
    </subcellularLocation>
</comment>
<feature type="compositionally biased region" description="Polar residues" evidence="7">
    <location>
        <begin position="1532"/>
        <end position="1557"/>
    </location>
</feature>
<dbReference type="eggNOG" id="COG1196">
    <property type="taxonomic scope" value="Bacteria"/>
</dbReference>
<keyword evidence="8" id="KW-0812">Transmembrane</keyword>
<dbReference type="Pfam" id="PF20578">
    <property type="entry name" value="aBig_2"/>
    <property type="match status" value="1"/>
</dbReference>
<dbReference type="NCBIfam" id="TIGR01167">
    <property type="entry name" value="LPXTG_anchor"/>
    <property type="match status" value="1"/>
</dbReference>
<dbReference type="OrthoDB" id="9807519at2"/>
<feature type="domain" description="Gram-positive cocci surface proteins LPxTG" evidence="9">
    <location>
        <begin position="1589"/>
        <end position="1622"/>
    </location>
</feature>
<proteinExistence type="predicted"/>
<keyword evidence="8" id="KW-0472">Membrane</keyword>
<evidence type="ECO:0000256" key="8">
    <source>
        <dbReference type="SAM" id="Phobius"/>
    </source>
</evidence>
<evidence type="ECO:0000256" key="6">
    <source>
        <dbReference type="SAM" id="Coils"/>
    </source>
</evidence>
<protein>
    <submittedName>
        <fullName evidence="10">LPXTG-motif cell wall anchor domain protein</fullName>
    </submittedName>
</protein>
<evidence type="ECO:0000256" key="4">
    <source>
        <dbReference type="ARBA" id="ARBA00022729"/>
    </source>
</evidence>
<keyword evidence="4" id="KW-0732">Signal</keyword>
<feature type="coiled-coil region" evidence="6">
    <location>
        <begin position="766"/>
        <end position="812"/>
    </location>
</feature>
<dbReference type="Proteomes" id="UP000001401">
    <property type="component" value="Chromosome"/>
</dbReference>
<keyword evidence="3" id="KW-0964">Secreted</keyword>
<evidence type="ECO:0000256" key="5">
    <source>
        <dbReference type="ARBA" id="ARBA00023088"/>
    </source>
</evidence>
<keyword evidence="5" id="KW-0572">Peptidoglycan-anchor</keyword>
<evidence type="ECO:0000256" key="1">
    <source>
        <dbReference type="ARBA" id="ARBA00004168"/>
    </source>
</evidence>
<sequence>MGKAKKHIKRPSIIGMVLLILFYTVLPASTVTADACSYSGARAVYGGEHGTELFLGGNYIELGISNWGDFGTLGEKPSNFRGTLNGETTPHLGSNMIGMSADHDGFCNGRDLPVDYYLPGTPEERFAVGYQIGSTKNANSNSAQMGTRNMPTTVTNESNVEQGILKARTVSIWAGTMEITQVISFRVDDKFYRNDVTIKNITAHAWDGARYMRTFDPDNSQYRGGPFVTANTVTHTIAEDGKSVIKAETFQNHDPLYTAFNSRIPIFFYSNDPAARASVFGFTNTNPYEPAAYDNPSAKGQTIQADQAITMTWDSGPLHAGESKTFTYYTSLDERDFDDVQKEIFIDDVKKDIENLDDMDDVKKVKDKIDNEDSLEEEKKKELKSDVLDILIDGEKDILIRDARDIFVVRDLINESDKDDEEKDDIRKKYVKKILDDLEELSPEEEEATRAIIDDIVDPTKKAEAEDTLNSLADLIAAAEEALEEAEKTQDRYKDTGGDASDELYEEVAAAKEALNEALLADPADKDAIESATEALHDATKKLEEAAEQKELANAKAAGEEALEEAEKTQERYKNAGGDASDDIFEQLETAKEALNEALLADPADKDAIESATEALNDATKKLEEAAEQKELENAKAAGEEALEEAEKAQDRYKNAGGDATDEIYEALEAAKEVLEAAKLADPANKEAIEAATEEVTDLTTVLEKAIDAKELENAKFAGEKALEEAEKAQDRYENAGGETSDDLYEAVEAAKEALKEVLLADPAEKDAIEAATEALIDETKKLEEAVEAKELANAKAAGEEALEKTEKAQDRYYNAGGEESDELYEAVEAAKEVLNNALQATPAEKEAIEAATEALNDATKKLEEAAEAKELANAKAAGEEALQEATKAKDRYYNAGGEESDELYEVVEAAKEVLNNALQATPVEKDAIEAATEALNDATKKLEEAAEQKELENAKAAGEDALDEAEKAHDRYKKSGGEASDELYEAVEEAKNTLQEALHQDPLNKETIEEATALLEAAILELNMETTTKDLETDITNVDSIDQLLEVKQKIDSSDISEDRKAHLYTNLVNKWLETKTSFSFVDEDQVQQLVDAVEQSDKEETEKQQAYIALIENAIDDVAKHDKPVNAETKFQQPENKVIELAIQNVTSDEEKQRLTTLLELTVDARALSMQTAFTFAEGDTWESITSKFIMLAEGNYGSNITWESSKNDIITVSGENAEVQRQTRDESVILTATLTNGVAQLEKTFLLVVKSNRVGDKLFEEVKREVTVEVGSNLNKPPAIQRINLLDSSNTTIVNKIDKLIIDNAIISQVTSGPITIYLPDDTSNLADEIAVEISLDVLEKIQDSLTIKTDQGSIILSKETIEKMQQDGKDLFFRIVPVRQTDERNDVIERTKNHELVIAELEAGQEIVVLGTPREIETNYKGYETTVILPLDDVEYTNIDNLRIFIEHTDGDRRVVNGEVVVDENGTPVGLQFVIDKFSTFTIFEIVQSEEVDTPGEGTPPVEDNESPGSETTPGSGSETPGLEPTPGSGSESPVTDTTPGIGSDATVENDSAGSEGKGGENKTGEKAAGADALTDAVAADTDNLPSTATNNYNMLLLGTVLTIMGVISLYYRKKRTA</sequence>
<dbReference type="PROSITE" id="PS50847">
    <property type="entry name" value="GRAM_POS_ANCHORING"/>
    <property type="match status" value="1"/>
</dbReference>
<feature type="coiled-coil region" evidence="6">
    <location>
        <begin position="846"/>
        <end position="892"/>
    </location>
</feature>
<evidence type="ECO:0000313" key="11">
    <source>
        <dbReference type="Proteomes" id="UP000001401"/>
    </source>
</evidence>
<keyword evidence="11" id="KW-1185">Reference proteome</keyword>
<evidence type="ECO:0000256" key="7">
    <source>
        <dbReference type="SAM" id="MobiDB-lite"/>
    </source>
</evidence>
<evidence type="ECO:0000313" key="10">
    <source>
        <dbReference type="EMBL" id="ADU32226.1"/>
    </source>
</evidence>
<feature type="compositionally biased region" description="Low complexity" evidence="7">
    <location>
        <begin position="1511"/>
        <end position="1526"/>
    </location>
</feature>
<dbReference type="eggNOG" id="COG1361">
    <property type="taxonomic scope" value="Bacteria"/>
</dbReference>
<dbReference type="InterPro" id="IPR019931">
    <property type="entry name" value="LPXTG_anchor"/>
</dbReference>
<dbReference type="Pfam" id="PF07554">
    <property type="entry name" value="FIVAR"/>
    <property type="match status" value="2"/>
</dbReference>
<reference evidence="10" key="1">
    <citation type="submission" date="2010-12" db="EMBL/GenBank/DDBJ databases">
        <title>Complete sequence of Bacillus cellulosilyticus DSM 2522.</title>
        <authorList>
            <consortium name="US DOE Joint Genome Institute"/>
            <person name="Lucas S."/>
            <person name="Copeland A."/>
            <person name="Lapidus A."/>
            <person name="Cheng J.-F."/>
            <person name="Bruce D."/>
            <person name="Goodwin L."/>
            <person name="Pitluck S."/>
            <person name="Chertkov O."/>
            <person name="Detter J.C."/>
            <person name="Han C."/>
            <person name="Tapia R."/>
            <person name="Land M."/>
            <person name="Hauser L."/>
            <person name="Jeffries C."/>
            <person name="Kyrpides N."/>
            <person name="Ivanova N."/>
            <person name="Mikhailova N."/>
            <person name="Brumm P."/>
            <person name="Mead D."/>
            <person name="Woyke T."/>
        </authorList>
    </citation>
    <scope>NUCLEOTIDE SEQUENCE [LARGE SCALE GENOMIC DNA]</scope>
    <source>
        <strain evidence="10">DSM 2522</strain>
    </source>
</reference>
<keyword evidence="6" id="KW-0175">Coiled coil</keyword>
<dbReference type="InterPro" id="IPR046780">
    <property type="entry name" value="aBig_2"/>
</dbReference>
<evidence type="ECO:0000256" key="3">
    <source>
        <dbReference type="ARBA" id="ARBA00022525"/>
    </source>
</evidence>
<feature type="region of interest" description="Disordered" evidence="7">
    <location>
        <begin position="551"/>
        <end position="581"/>
    </location>
</feature>
<evidence type="ECO:0000259" key="9">
    <source>
        <dbReference type="PROSITE" id="PS50847"/>
    </source>
</evidence>
<evidence type="ECO:0000256" key="2">
    <source>
        <dbReference type="ARBA" id="ARBA00022512"/>
    </source>
</evidence>
<dbReference type="KEGG" id="bco:Bcell_3995"/>
<feature type="region of interest" description="Disordered" evidence="7">
    <location>
        <begin position="1493"/>
        <end position="1574"/>
    </location>
</feature>
<feature type="transmembrane region" description="Helical" evidence="8">
    <location>
        <begin position="1597"/>
        <end position="1616"/>
    </location>
</feature>
<gene>
    <name evidence="10" type="ordered locus">Bcell_3995</name>
</gene>
<dbReference type="EMBL" id="CP002394">
    <property type="protein sequence ID" value="ADU32226.1"/>
    <property type="molecule type" value="Genomic_DNA"/>
</dbReference>
<feature type="coiled-coil region" evidence="6">
    <location>
        <begin position="926"/>
        <end position="1001"/>
    </location>
</feature>
<dbReference type="eggNOG" id="COG3291">
    <property type="taxonomic scope" value="Bacteria"/>
</dbReference>
<organism evidence="10 11">
    <name type="scientific">Evansella cellulosilytica (strain ATCC 21833 / DSM 2522 / FERM P-1141 / JCM 9156 / N-4)</name>
    <name type="common">Bacillus cellulosilyticus</name>
    <dbReference type="NCBI Taxonomy" id="649639"/>
    <lineage>
        <taxon>Bacteria</taxon>
        <taxon>Bacillati</taxon>
        <taxon>Bacillota</taxon>
        <taxon>Bacilli</taxon>
        <taxon>Bacillales</taxon>
        <taxon>Bacillaceae</taxon>
        <taxon>Evansella</taxon>
    </lineage>
</organism>
<dbReference type="RefSeq" id="WP_013490556.1">
    <property type="nucleotide sequence ID" value="NC_014829.1"/>
</dbReference>